<gene>
    <name evidence="1" type="ORF">D0B03_05605</name>
</gene>
<reference evidence="1" key="1">
    <citation type="submission" date="2018-08" db="EMBL/GenBank/DDBJ databases">
        <authorList>
            <consortium name="PulseNet: The National Subtyping Network for Foodborne Disease Surveillance"/>
            <person name="Tarr C.L."/>
            <person name="Trees E."/>
            <person name="Katz L.S."/>
            <person name="Carleton-Romer H.A."/>
            <person name="Stroika S."/>
            <person name="Kucerova Z."/>
            <person name="Roache K.F."/>
            <person name="Sabol A.L."/>
            <person name="Besser J."/>
            <person name="Gerner-Smidt P."/>
        </authorList>
    </citation>
    <scope>NUCLEOTIDE SEQUENCE</scope>
    <source>
        <strain evidence="1">PNUSAC005770</strain>
    </source>
</reference>
<accession>A0A5L8ZAG3</accession>
<dbReference type="EMBL" id="AACSBQ010000020">
    <property type="protein sequence ID" value="EAL8903785.1"/>
    <property type="molecule type" value="Genomic_DNA"/>
</dbReference>
<sequence>MMKKYILKNKDRAVLNFKVENTETKSMVTNTIELTQKIVEIEIIESALFPKNLANDNLERNLELWIKDRKVPQNRAFVENIIATYSINGKEQLMDYIDISLGLSLNDSFWIIPYDKDYKWKDYNLYTNEFSEALQRASFGEELLKIQGLTSSPEYTTNGMLRKCWHRENGQIYLYKANSKEYANFGKEAYSEYYMAQIASLMNFTHISYDLKEFHNQIVSACPIFTSEDEGYLPMYQVFKNDDWKFVKRGELVDMIAQFYDVDKLQDLLVFDALIMNTDRHLGNFGMIVDNNTGKLLREAPIFDNGYSLMNFLTLDELNHIDSAKIEKISSFSYDFDTQLKLFIQPRHTQGLEKLKNFTFKRHEKYNLNEEWLKPIENFIQQRAIKALNFIEEKENTQTSKIRKKR</sequence>
<name>A0A5L8ZAG3_CAMUP</name>
<proteinExistence type="predicted"/>
<evidence type="ECO:0000313" key="1">
    <source>
        <dbReference type="EMBL" id="EAL8903785.1"/>
    </source>
</evidence>
<dbReference type="Gene3D" id="1.10.1070.20">
    <property type="match status" value="1"/>
</dbReference>
<protein>
    <submittedName>
        <fullName evidence="1">Transcriptional regulator</fullName>
    </submittedName>
</protein>
<organism evidence="1">
    <name type="scientific">Campylobacter upsaliensis</name>
    <dbReference type="NCBI Taxonomy" id="28080"/>
    <lineage>
        <taxon>Bacteria</taxon>
        <taxon>Pseudomonadati</taxon>
        <taxon>Campylobacterota</taxon>
        <taxon>Epsilonproteobacteria</taxon>
        <taxon>Campylobacterales</taxon>
        <taxon>Campylobacteraceae</taxon>
        <taxon>Campylobacter</taxon>
    </lineage>
</organism>
<dbReference type="AlphaFoldDB" id="A0A5L8ZAG3"/>
<comment type="caution">
    <text evidence="1">The sequence shown here is derived from an EMBL/GenBank/DDBJ whole genome shotgun (WGS) entry which is preliminary data.</text>
</comment>